<evidence type="ECO:0000256" key="2">
    <source>
        <dbReference type="ARBA" id="ARBA00023315"/>
    </source>
</evidence>
<dbReference type="RefSeq" id="WP_039078854.1">
    <property type="nucleotide sequence ID" value="NZ_JBHSRG010000017.1"/>
</dbReference>
<keyword evidence="2" id="KW-0012">Acyltransferase</keyword>
<proteinExistence type="predicted"/>
<reference evidence="5" key="1">
    <citation type="journal article" date="2019" name="Int. J. Syst. Evol. Microbiol.">
        <title>The Global Catalogue of Microorganisms (GCM) 10K type strain sequencing project: providing services to taxonomists for standard genome sequencing and annotation.</title>
        <authorList>
            <consortium name="The Broad Institute Genomics Platform"/>
            <consortium name="The Broad Institute Genome Sequencing Center for Infectious Disease"/>
            <person name="Wu L."/>
            <person name="Ma J."/>
        </authorList>
    </citation>
    <scope>NUCLEOTIDE SEQUENCE [LARGE SCALE GENOMIC DNA]</scope>
    <source>
        <strain evidence="5">JCM30009</strain>
    </source>
</reference>
<accession>A0ABW1Q8L4</accession>
<dbReference type="PANTHER" id="PTHR43626:SF4">
    <property type="entry name" value="GCN5-RELATED N-ACETYLTRANSFERASE 2, CHLOROPLASTIC"/>
    <property type="match status" value="1"/>
</dbReference>
<sequence length="134" mass="14697">MEAEYILIDAVPAAEDFCRLRIISGLTPRPLDAVRKALPGSCHGVHIQFLGKVVGMGRIVGDGVLNFDIVDVAIDPQHQGKGLGRKIMEALMLWLREKATTGAYVTLIADVPELYEKFGFKCVRPESEGMSLML</sequence>
<gene>
    <name evidence="4" type="ORF">ACFPZP_26140</name>
</gene>
<dbReference type="Proteomes" id="UP001596169">
    <property type="component" value="Unassembled WGS sequence"/>
</dbReference>
<dbReference type="EMBL" id="JBHSRG010000017">
    <property type="protein sequence ID" value="MFC6124528.1"/>
    <property type="molecule type" value="Genomic_DNA"/>
</dbReference>
<feature type="domain" description="N-acetyltransferase" evidence="3">
    <location>
        <begin position="6"/>
        <end position="134"/>
    </location>
</feature>
<dbReference type="InterPro" id="IPR016181">
    <property type="entry name" value="Acyl_CoA_acyltransferase"/>
</dbReference>
<dbReference type="CDD" id="cd04301">
    <property type="entry name" value="NAT_SF"/>
    <property type="match status" value="1"/>
</dbReference>
<dbReference type="PROSITE" id="PS51186">
    <property type="entry name" value="GNAT"/>
    <property type="match status" value="1"/>
</dbReference>
<protein>
    <submittedName>
        <fullName evidence="4">GNAT family N-acetyltransferase</fullName>
    </submittedName>
</protein>
<organism evidence="4 5">
    <name type="scientific">Citrobacter bitternis</name>
    <dbReference type="NCBI Taxonomy" id="1585982"/>
    <lineage>
        <taxon>Bacteria</taxon>
        <taxon>Pseudomonadati</taxon>
        <taxon>Pseudomonadota</taxon>
        <taxon>Gammaproteobacteria</taxon>
        <taxon>Enterobacterales</taxon>
        <taxon>Enterobacteriaceae</taxon>
        <taxon>Citrobacter</taxon>
    </lineage>
</organism>
<dbReference type="Gene3D" id="3.40.630.30">
    <property type="match status" value="1"/>
</dbReference>
<evidence type="ECO:0000313" key="5">
    <source>
        <dbReference type="Proteomes" id="UP001596169"/>
    </source>
</evidence>
<dbReference type="InterPro" id="IPR045039">
    <property type="entry name" value="NSI-like"/>
</dbReference>
<evidence type="ECO:0000256" key="1">
    <source>
        <dbReference type="ARBA" id="ARBA00022679"/>
    </source>
</evidence>
<keyword evidence="5" id="KW-1185">Reference proteome</keyword>
<comment type="caution">
    <text evidence="4">The sequence shown here is derived from an EMBL/GenBank/DDBJ whole genome shotgun (WGS) entry which is preliminary data.</text>
</comment>
<dbReference type="SUPFAM" id="SSF55729">
    <property type="entry name" value="Acyl-CoA N-acyltransferases (Nat)"/>
    <property type="match status" value="1"/>
</dbReference>
<keyword evidence="1" id="KW-0808">Transferase</keyword>
<evidence type="ECO:0000259" key="3">
    <source>
        <dbReference type="PROSITE" id="PS51186"/>
    </source>
</evidence>
<dbReference type="Pfam" id="PF13508">
    <property type="entry name" value="Acetyltransf_7"/>
    <property type="match status" value="1"/>
</dbReference>
<name>A0ABW1Q8L4_9ENTR</name>
<evidence type="ECO:0000313" key="4">
    <source>
        <dbReference type="EMBL" id="MFC6124528.1"/>
    </source>
</evidence>
<dbReference type="PANTHER" id="PTHR43626">
    <property type="entry name" value="ACYL-COA N-ACYLTRANSFERASE"/>
    <property type="match status" value="1"/>
</dbReference>
<dbReference type="InterPro" id="IPR000182">
    <property type="entry name" value="GNAT_dom"/>
</dbReference>